<dbReference type="GO" id="GO:0008033">
    <property type="term" value="P:tRNA processing"/>
    <property type="evidence" value="ECO:0007669"/>
    <property type="project" value="UniProtKB-KW"/>
</dbReference>
<evidence type="ECO:0000313" key="6">
    <source>
        <dbReference type="WBParaSite" id="HCON_00129450-00001"/>
    </source>
</evidence>
<reference evidence="6" key="1">
    <citation type="submission" date="2020-12" db="UniProtKB">
        <authorList>
            <consortium name="WormBaseParasite"/>
        </authorList>
    </citation>
    <scope>IDENTIFICATION</scope>
    <source>
        <strain evidence="6">MHco3</strain>
    </source>
</reference>
<dbReference type="InterPro" id="IPR016195">
    <property type="entry name" value="Pol/histidinol_Pase-like"/>
</dbReference>
<evidence type="ECO:0000256" key="1">
    <source>
        <dbReference type="ARBA" id="ARBA00004123"/>
    </source>
</evidence>
<dbReference type="OrthoDB" id="17948at2759"/>
<protein>
    <submittedName>
        <fullName evidence="6">Ribonuclease P protein subunit p30</fullName>
    </submittedName>
</protein>
<feature type="compositionally biased region" description="Basic and acidic residues" evidence="4">
    <location>
        <begin position="69"/>
        <end position="90"/>
    </location>
</feature>
<organism evidence="5 6">
    <name type="scientific">Haemonchus contortus</name>
    <name type="common">Barber pole worm</name>
    <dbReference type="NCBI Taxonomy" id="6289"/>
    <lineage>
        <taxon>Eukaryota</taxon>
        <taxon>Metazoa</taxon>
        <taxon>Ecdysozoa</taxon>
        <taxon>Nematoda</taxon>
        <taxon>Chromadorea</taxon>
        <taxon>Rhabditida</taxon>
        <taxon>Rhabditina</taxon>
        <taxon>Rhabditomorpha</taxon>
        <taxon>Strongyloidea</taxon>
        <taxon>Trichostrongylidae</taxon>
        <taxon>Haemonchus</taxon>
    </lineage>
</organism>
<dbReference type="WBParaSite" id="HCON_00129450-00001">
    <property type="protein sequence ID" value="HCON_00129450-00001"/>
    <property type="gene ID" value="HCON_00129450"/>
</dbReference>
<dbReference type="Pfam" id="PF01876">
    <property type="entry name" value="RNase_P_p30"/>
    <property type="match status" value="1"/>
</dbReference>
<name>A0A7I5EBV8_HAECO</name>
<dbReference type="GO" id="GO:0005655">
    <property type="term" value="C:nucleolar ribonuclease P complex"/>
    <property type="evidence" value="ECO:0007669"/>
    <property type="project" value="TreeGrafter"/>
</dbReference>
<comment type="subcellular location">
    <subcellularLocation>
        <location evidence="1">Nucleus</location>
    </subcellularLocation>
</comment>
<dbReference type="InterPro" id="IPR002738">
    <property type="entry name" value="RNase_P_p30"/>
</dbReference>
<accession>A0A7I5EBV8</accession>
<proteinExistence type="inferred from homology"/>
<keyword evidence="5" id="KW-1185">Reference proteome</keyword>
<keyword evidence="3" id="KW-0819">tRNA processing</keyword>
<feature type="region of interest" description="Disordered" evidence="4">
    <location>
        <begin position="60"/>
        <end position="102"/>
    </location>
</feature>
<evidence type="ECO:0000256" key="4">
    <source>
        <dbReference type="SAM" id="MobiDB-lite"/>
    </source>
</evidence>
<evidence type="ECO:0000256" key="2">
    <source>
        <dbReference type="ARBA" id="ARBA00007331"/>
    </source>
</evidence>
<dbReference type="PANTHER" id="PTHR13031">
    <property type="entry name" value="RIBONUCLEASE P SUBUNIT P30"/>
    <property type="match status" value="1"/>
</dbReference>
<dbReference type="AlphaFoldDB" id="A0A7I5EBV8"/>
<sequence>MNSIEIAGNTFQYAELNIRHTGNAEKTLAMVKRAVRMGYDTVAINIDIGDIAPGELVEEHMTSQSNTENVDKPPPKKKRKGEDRKPREQQIPEPYSVDESLLDTTDLQKQGKRFRQFSRITFTLNDASVIHNVFNNPRLRKFDIVAVRPSDVNILNTLTRKTDAIDIITMNPETHVSWLHKVKFLEKIRIEGVGFEITYAPALFPANRRSCLHTGRYLIRGLRGRGVILSSGASSMCELRAPVDVMNMAVLWGVTGADARLLISGNAKQVLLRAEARRTVGGALHVAPVETRVDEDGQKTLDVSIPACRSTHADALQRLLKVKEFRAQVEVVASESSSTNGNKEAPS</sequence>
<comment type="similarity">
    <text evidence="2">Belongs to the eukaryotic/archaeal RNase P protein component 3 family.</text>
</comment>
<dbReference type="Gene3D" id="3.20.20.140">
    <property type="entry name" value="Metal-dependent hydrolases"/>
    <property type="match status" value="1"/>
</dbReference>
<dbReference type="OMA" id="AEMNIRH"/>
<dbReference type="PANTHER" id="PTHR13031:SF0">
    <property type="entry name" value="RIBONUCLEASE P PROTEIN SUBUNIT P30"/>
    <property type="match status" value="1"/>
</dbReference>
<evidence type="ECO:0000256" key="3">
    <source>
        <dbReference type="ARBA" id="ARBA00022694"/>
    </source>
</evidence>
<dbReference type="SUPFAM" id="SSF89550">
    <property type="entry name" value="PHP domain-like"/>
    <property type="match status" value="1"/>
</dbReference>
<dbReference type="GO" id="GO:0003723">
    <property type="term" value="F:RNA binding"/>
    <property type="evidence" value="ECO:0007669"/>
    <property type="project" value="TreeGrafter"/>
</dbReference>
<evidence type="ECO:0000313" key="5">
    <source>
        <dbReference type="Proteomes" id="UP000025227"/>
    </source>
</evidence>
<dbReference type="Proteomes" id="UP000025227">
    <property type="component" value="Unplaced"/>
</dbReference>